<keyword evidence="3" id="KW-1185">Reference proteome</keyword>
<evidence type="ECO:0000313" key="3">
    <source>
        <dbReference type="Proteomes" id="UP001596161"/>
    </source>
</evidence>
<evidence type="ECO:0000256" key="1">
    <source>
        <dbReference type="SAM" id="Phobius"/>
    </source>
</evidence>
<keyword evidence="1" id="KW-0812">Transmembrane</keyword>
<keyword evidence="1" id="KW-0472">Membrane</keyword>
<proteinExistence type="predicted"/>
<sequence length="90" mass="10426">MEEKKKTKKYVHKFLMPLLMALNAVLPFFIAYAMFQSFSHETMNSFENTFSAALMVLMGLNMLSLRYRNGLIYTLLIALNFSAMFGYCCI</sequence>
<dbReference type="Proteomes" id="UP001596161">
    <property type="component" value="Unassembled WGS sequence"/>
</dbReference>
<comment type="caution">
    <text evidence="2">The sequence shown here is derived from an EMBL/GenBank/DDBJ whole genome shotgun (WGS) entry which is preliminary data.</text>
</comment>
<reference evidence="3" key="1">
    <citation type="journal article" date="2019" name="Int. J. Syst. Evol. Microbiol.">
        <title>The Global Catalogue of Microorganisms (GCM) 10K type strain sequencing project: providing services to taxonomists for standard genome sequencing and annotation.</title>
        <authorList>
            <consortium name="The Broad Institute Genomics Platform"/>
            <consortium name="The Broad Institute Genome Sequencing Center for Infectious Disease"/>
            <person name="Wu L."/>
            <person name="Ma J."/>
        </authorList>
    </citation>
    <scope>NUCLEOTIDE SEQUENCE [LARGE SCALE GENOMIC DNA]</scope>
    <source>
        <strain evidence="3">KACC 12602</strain>
    </source>
</reference>
<accession>A0ABW0ECW6</accession>
<protein>
    <submittedName>
        <fullName evidence="2">Uncharacterized protein</fullName>
    </submittedName>
</protein>
<dbReference type="EMBL" id="JBHSKT010000004">
    <property type="protein sequence ID" value="MFC5270754.1"/>
    <property type="molecule type" value="Genomic_DNA"/>
</dbReference>
<feature type="transmembrane region" description="Helical" evidence="1">
    <location>
        <begin position="70"/>
        <end position="87"/>
    </location>
</feature>
<evidence type="ECO:0000313" key="2">
    <source>
        <dbReference type="EMBL" id="MFC5270754.1"/>
    </source>
</evidence>
<gene>
    <name evidence="2" type="ORF">ACFPIB_09050</name>
</gene>
<feature type="transmembrane region" description="Helical" evidence="1">
    <location>
        <begin position="14"/>
        <end position="34"/>
    </location>
</feature>
<dbReference type="RefSeq" id="WP_378017119.1">
    <property type="nucleotide sequence ID" value="NZ_JBHSKT010000004.1"/>
</dbReference>
<keyword evidence="1" id="KW-1133">Transmembrane helix</keyword>
<organism evidence="2 3">
    <name type="scientific">Adhaeribacter terreus</name>
    <dbReference type="NCBI Taxonomy" id="529703"/>
    <lineage>
        <taxon>Bacteria</taxon>
        <taxon>Pseudomonadati</taxon>
        <taxon>Bacteroidota</taxon>
        <taxon>Cytophagia</taxon>
        <taxon>Cytophagales</taxon>
        <taxon>Hymenobacteraceae</taxon>
        <taxon>Adhaeribacter</taxon>
    </lineage>
</organism>
<name>A0ABW0ECW6_9BACT</name>